<sequence>MSAYTPAALRRQYELAAAGKEAGEAFYNTLQAYHGQEPLVLGYKAASEAIKARDASMLNKLSYVQQAARTFEQAVGLAPQSAEIRFLRFSVESNLPPFLGLSKHVDEDKGFLLNAALQHPNSGLDDEAFRTVRGFLVGRGHVSGEAAEQLARVKD</sequence>
<reference evidence="1 2" key="1">
    <citation type="submission" date="2020-04" db="EMBL/GenBank/DDBJ databases">
        <title>Hymenobacter polaris sp. nov., isolated from Arctic soil.</title>
        <authorList>
            <person name="Dahal R.H."/>
        </authorList>
    </citation>
    <scope>NUCLEOTIDE SEQUENCE [LARGE SCALE GENOMIC DNA]</scope>
    <source>
        <strain evidence="1 2">RP-2-7</strain>
    </source>
</reference>
<dbReference type="AlphaFoldDB" id="A0A7Y0FMW3"/>
<keyword evidence="2" id="KW-1185">Reference proteome</keyword>
<evidence type="ECO:0000313" key="1">
    <source>
        <dbReference type="EMBL" id="NML66313.1"/>
    </source>
</evidence>
<evidence type="ECO:0000313" key="2">
    <source>
        <dbReference type="Proteomes" id="UP000559626"/>
    </source>
</evidence>
<gene>
    <name evidence="1" type="ORF">HHL22_13960</name>
</gene>
<dbReference type="RefSeq" id="WP_169531963.1">
    <property type="nucleotide sequence ID" value="NZ_JABBGH010000002.1"/>
</dbReference>
<protein>
    <submittedName>
        <fullName evidence="1">Uncharacterized protein</fullName>
    </submittedName>
</protein>
<dbReference type="EMBL" id="JABBGH010000002">
    <property type="protein sequence ID" value="NML66313.1"/>
    <property type="molecule type" value="Genomic_DNA"/>
</dbReference>
<proteinExistence type="predicted"/>
<comment type="caution">
    <text evidence="1">The sequence shown here is derived from an EMBL/GenBank/DDBJ whole genome shotgun (WGS) entry which is preliminary data.</text>
</comment>
<name>A0A7Y0FMW3_9BACT</name>
<dbReference type="Proteomes" id="UP000559626">
    <property type="component" value="Unassembled WGS sequence"/>
</dbReference>
<accession>A0A7Y0FMW3</accession>
<organism evidence="1 2">
    <name type="scientific">Hymenobacter polaris</name>
    <dbReference type="NCBI Taxonomy" id="2682546"/>
    <lineage>
        <taxon>Bacteria</taxon>
        <taxon>Pseudomonadati</taxon>
        <taxon>Bacteroidota</taxon>
        <taxon>Cytophagia</taxon>
        <taxon>Cytophagales</taxon>
        <taxon>Hymenobacteraceae</taxon>
        <taxon>Hymenobacter</taxon>
    </lineage>
</organism>